<dbReference type="RefSeq" id="WP_086436688.1">
    <property type="nucleotide sequence ID" value="NZ_FXWG01000001.1"/>
</dbReference>
<gene>
    <name evidence="8" type="ORF">SAMN06297468_0802</name>
</gene>
<dbReference type="EMBL" id="FXWG01000001">
    <property type="protein sequence ID" value="SMQ63129.1"/>
    <property type="molecule type" value="Genomic_DNA"/>
</dbReference>
<reference evidence="9" key="1">
    <citation type="submission" date="2017-04" db="EMBL/GenBank/DDBJ databases">
        <authorList>
            <person name="Varghese N."/>
            <person name="Submissions S."/>
        </authorList>
    </citation>
    <scope>NUCLEOTIDE SEQUENCE [LARGE SCALE GENOMIC DNA]</scope>
</reference>
<feature type="transmembrane region" description="Helical" evidence="6">
    <location>
        <begin position="244"/>
        <end position="264"/>
    </location>
</feature>
<feature type="transmembrane region" description="Helical" evidence="6">
    <location>
        <begin position="271"/>
        <end position="293"/>
    </location>
</feature>
<dbReference type="GO" id="GO:0016020">
    <property type="term" value="C:membrane"/>
    <property type="evidence" value="ECO:0007669"/>
    <property type="project" value="UniProtKB-SubCell"/>
</dbReference>
<dbReference type="OrthoDB" id="9807937at2"/>
<accession>A0A1Y6ELC5</accession>
<keyword evidence="4 6" id="KW-1133">Transmembrane helix</keyword>
<evidence type="ECO:0000256" key="1">
    <source>
        <dbReference type="ARBA" id="ARBA00004141"/>
    </source>
</evidence>
<protein>
    <submittedName>
        <fullName evidence="8">Permease of the drug/metabolite transporter (DMT) superfamily</fullName>
    </submittedName>
</protein>
<name>A0A1Y6ELC5_9SPHN</name>
<feature type="transmembrane region" description="Helical" evidence="6">
    <location>
        <begin position="120"/>
        <end position="143"/>
    </location>
</feature>
<organism evidence="8 9">
    <name type="scientific">Altererythrobacter xiamenensis</name>
    <dbReference type="NCBI Taxonomy" id="1316679"/>
    <lineage>
        <taxon>Bacteria</taxon>
        <taxon>Pseudomonadati</taxon>
        <taxon>Pseudomonadota</taxon>
        <taxon>Alphaproteobacteria</taxon>
        <taxon>Sphingomonadales</taxon>
        <taxon>Erythrobacteraceae</taxon>
        <taxon>Altererythrobacter</taxon>
    </lineage>
</organism>
<feature type="domain" description="EamA" evidence="7">
    <location>
        <begin position="179"/>
        <end position="316"/>
    </location>
</feature>
<evidence type="ECO:0000256" key="5">
    <source>
        <dbReference type="ARBA" id="ARBA00023136"/>
    </source>
</evidence>
<dbReference type="InterPro" id="IPR050638">
    <property type="entry name" value="AA-Vitamin_Transporters"/>
</dbReference>
<evidence type="ECO:0000256" key="4">
    <source>
        <dbReference type="ARBA" id="ARBA00022989"/>
    </source>
</evidence>
<evidence type="ECO:0000256" key="2">
    <source>
        <dbReference type="ARBA" id="ARBA00007362"/>
    </source>
</evidence>
<comment type="similarity">
    <text evidence="2">Belongs to the EamA transporter family.</text>
</comment>
<feature type="transmembrane region" description="Helical" evidence="6">
    <location>
        <begin position="150"/>
        <end position="166"/>
    </location>
</feature>
<feature type="transmembrane region" description="Helical" evidence="6">
    <location>
        <begin position="209"/>
        <end position="229"/>
    </location>
</feature>
<evidence type="ECO:0000313" key="9">
    <source>
        <dbReference type="Proteomes" id="UP000194420"/>
    </source>
</evidence>
<comment type="subcellular location">
    <subcellularLocation>
        <location evidence="1">Membrane</location>
        <topology evidence="1">Multi-pass membrane protein</topology>
    </subcellularLocation>
</comment>
<feature type="transmembrane region" description="Helical" evidence="6">
    <location>
        <begin position="92"/>
        <end position="114"/>
    </location>
</feature>
<keyword evidence="9" id="KW-1185">Reference proteome</keyword>
<keyword evidence="5 6" id="KW-0472">Membrane</keyword>
<evidence type="ECO:0000259" key="7">
    <source>
        <dbReference type="Pfam" id="PF00892"/>
    </source>
</evidence>
<dbReference type="PANTHER" id="PTHR32322">
    <property type="entry name" value="INNER MEMBRANE TRANSPORTER"/>
    <property type="match status" value="1"/>
</dbReference>
<keyword evidence="3 6" id="KW-0812">Transmembrane</keyword>
<dbReference type="SUPFAM" id="SSF103481">
    <property type="entry name" value="Multidrug resistance efflux transporter EmrE"/>
    <property type="match status" value="2"/>
</dbReference>
<proteinExistence type="inferred from homology"/>
<evidence type="ECO:0000256" key="3">
    <source>
        <dbReference type="ARBA" id="ARBA00022692"/>
    </source>
</evidence>
<feature type="transmembrane region" description="Helical" evidence="6">
    <location>
        <begin position="299"/>
        <end position="317"/>
    </location>
</feature>
<sequence>MARRNLPFRGLIVARRRSETESGRTSSSPIVILQLLTGMALFGSSTPLSKIVGSHFSVFTASFLRMAIASLVLLPFAWFSTARLANAKSSDWFVIAAVSFFGMVGFTAAMLFGMRLTTGVIGSTIMSATPAVTAGAAVLFFGAAMNWRKGGALALSVIGIVFINLMRADGDGQSEAPLIGAALVAVAICFEAAYTLLSRKLSEGVSSLEATLAASVMAGILFIILALAFDPAPFEIIGVNHKGWLAVFFWGAVTGGLAPVLWYSGARRAPGALTAGAMAIMPISALGLSYILLGEAFRWSHLIGFGLVFIGLILMIFEHAERSERETEPKV</sequence>
<dbReference type="Pfam" id="PF00892">
    <property type="entry name" value="EamA"/>
    <property type="match status" value="2"/>
</dbReference>
<dbReference type="AlphaFoldDB" id="A0A1Y6ELC5"/>
<dbReference type="InterPro" id="IPR000620">
    <property type="entry name" value="EamA_dom"/>
</dbReference>
<evidence type="ECO:0000313" key="8">
    <source>
        <dbReference type="EMBL" id="SMQ63129.1"/>
    </source>
</evidence>
<dbReference type="InterPro" id="IPR037185">
    <property type="entry name" value="EmrE-like"/>
</dbReference>
<feature type="transmembrane region" description="Helical" evidence="6">
    <location>
        <begin position="178"/>
        <end position="197"/>
    </location>
</feature>
<feature type="transmembrane region" description="Helical" evidence="6">
    <location>
        <begin position="56"/>
        <end position="80"/>
    </location>
</feature>
<dbReference type="Proteomes" id="UP000194420">
    <property type="component" value="Unassembled WGS sequence"/>
</dbReference>
<feature type="domain" description="EamA" evidence="7">
    <location>
        <begin position="31"/>
        <end position="164"/>
    </location>
</feature>
<evidence type="ECO:0000256" key="6">
    <source>
        <dbReference type="SAM" id="Phobius"/>
    </source>
</evidence>
<feature type="transmembrane region" description="Helical" evidence="6">
    <location>
        <begin position="25"/>
        <end position="44"/>
    </location>
</feature>
<dbReference type="PANTHER" id="PTHR32322:SF2">
    <property type="entry name" value="EAMA DOMAIN-CONTAINING PROTEIN"/>
    <property type="match status" value="1"/>
</dbReference>